<dbReference type="InterPro" id="IPR006206">
    <property type="entry name" value="Mevalonate/galactokinase"/>
</dbReference>
<dbReference type="SUPFAM" id="SSF54211">
    <property type="entry name" value="Ribosomal protein S5 domain 2-like"/>
    <property type="match status" value="1"/>
</dbReference>
<dbReference type="InterPro" id="IPR013750">
    <property type="entry name" value="GHMP_kinase_C_dom"/>
</dbReference>
<evidence type="ECO:0008006" key="8">
    <source>
        <dbReference type="Google" id="ProtNLM"/>
    </source>
</evidence>
<accession>A0ABQ7QCZ9</accession>
<dbReference type="PANTHER" id="PTHR10457">
    <property type="entry name" value="MEVALONATE KINASE/GALACTOKINASE"/>
    <property type="match status" value="1"/>
</dbReference>
<name>A0ABQ7QCZ9_PLUXY</name>
<dbReference type="InterPro" id="IPR036554">
    <property type="entry name" value="GHMP_kinase_C_sf"/>
</dbReference>
<proteinExistence type="inferred from homology"/>
<dbReference type="InterPro" id="IPR014721">
    <property type="entry name" value="Ribsml_uS5_D2-typ_fold_subgr"/>
</dbReference>
<dbReference type="PRINTS" id="PR00473">
    <property type="entry name" value="GALCTOKINASE"/>
</dbReference>
<dbReference type="Gene3D" id="3.30.70.890">
    <property type="entry name" value="GHMP kinase, C-terminal domain"/>
    <property type="match status" value="1"/>
</dbReference>
<dbReference type="EMBL" id="JAHIBW010000017">
    <property type="protein sequence ID" value="KAG7303102.1"/>
    <property type="molecule type" value="Genomic_DNA"/>
</dbReference>
<evidence type="ECO:0000313" key="7">
    <source>
        <dbReference type="Proteomes" id="UP000823941"/>
    </source>
</evidence>
<dbReference type="SUPFAM" id="SSF55060">
    <property type="entry name" value="GHMP Kinase, C-terminal domain"/>
    <property type="match status" value="1"/>
</dbReference>
<gene>
    <name evidence="6" type="ORF">JYU34_013130</name>
</gene>
<evidence type="ECO:0000256" key="3">
    <source>
        <dbReference type="ARBA" id="ARBA00022840"/>
    </source>
</evidence>
<dbReference type="PIRSF" id="PIRSF000530">
    <property type="entry name" value="Galactokinase"/>
    <property type="match status" value="1"/>
</dbReference>
<keyword evidence="3" id="KW-0067">ATP-binding</keyword>
<dbReference type="InterPro" id="IPR020568">
    <property type="entry name" value="Ribosomal_Su5_D2-typ_SF"/>
</dbReference>
<dbReference type="InterPro" id="IPR000705">
    <property type="entry name" value="Galactokinase"/>
</dbReference>
<evidence type="ECO:0000313" key="6">
    <source>
        <dbReference type="EMBL" id="KAG7303102.1"/>
    </source>
</evidence>
<dbReference type="Gene3D" id="3.30.230.10">
    <property type="match status" value="1"/>
</dbReference>
<feature type="domain" description="GHMP kinase C-terminal" evidence="5">
    <location>
        <begin position="241"/>
        <end position="322"/>
    </location>
</feature>
<evidence type="ECO:0000259" key="5">
    <source>
        <dbReference type="Pfam" id="PF08544"/>
    </source>
</evidence>
<comment type="similarity">
    <text evidence="1">Belongs to the GHMP kinase family. GalK subfamily.</text>
</comment>
<sequence length="345" mass="36245">MPPQALQYSTVIVGAHNGTPRCNILSITEAGQELETSFSVPVSRDSAEVAALPGWAKYVAGVVCQFPGAVGGFDAVLASSVPMGGGVSSSAALEVSVYTLLETLTGRAQDKVQKALACQKAEHEFAGMPCGIMDQFVSSLARAGHALLIDCRDLTATNIPLPSSDVTILVINSNVKHQLTGSEYPARRAQCARAAQLMGKKSLREAGAEDLQALKEQCCDPLVLKRAEHVVSEITRTTEAAKCLKEGNLARVGELFYESHRSLSELMEVSCPELDQLVAIAGSVAGVLGARMTGGGFGGCVVTLVRKSSVEDLKKAIKSRYSGNPTFFECHPSDGAAPLPLPGSK</sequence>
<keyword evidence="2" id="KW-0547">Nucleotide-binding</keyword>
<dbReference type="NCBIfam" id="TIGR00131">
    <property type="entry name" value="gal_kin"/>
    <property type="match status" value="1"/>
</dbReference>
<dbReference type="PRINTS" id="PR00959">
    <property type="entry name" value="MEVGALKINASE"/>
</dbReference>
<dbReference type="Proteomes" id="UP000823941">
    <property type="component" value="Chromosome 17"/>
</dbReference>
<dbReference type="PANTHER" id="PTHR10457:SF7">
    <property type="entry name" value="GALACTOKINASE-RELATED"/>
    <property type="match status" value="1"/>
</dbReference>
<reference evidence="6 7" key="1">
    <citation type="submission" date="2021-06" db="EMBL/GenBank/DDBJ databases">
        <title>A haploid diamondback moth (Plutella xylostella L.) genome assembly resolves 31 chromosomes and identifies a diamide resistance mutation.</title>
        <authorList>
            <person name="Ward C.M."/>
            <person name="Perry K.D."/>
            <person name="Baker G."/>
            <person name="Powis K."/>
            <person name="Heckel D.G."/>
            <person name="Baxter S.W."/>
        </authorList>
    </citation>
    <scope>NUCLEOTIDE SEQUENCE [LARGE SCALE GENOMIC DNA]</scope>
    <source>
        <strain evidence="6 7">LV</strain>
        <tissue evidence="6">Single pupa</tissue>
    </source>
</reference>
<dbReference type="Pfam" id="PF08544">
    <property type="entry name" value="GHMP_kinases_C"/>
    <property type="match status" value="1"/>
</dbReference>
<evidence type="ECO:0000256" key="2">
    <source>
        <dbReference type="ARBA" id="ARBA00022741"/>
    </source>
</evidence>
<dbReference type="Pfam" id="PF00288">
    <property type="entry name" value="GHMP_kinases_N"/>
    <property type="match status" value="1"/>
</dbReference>
<dbReference type="InterPro" id="IPR006204">
    <property type="entry name" value="GHMP_kinase_N_dom"/>
</dbReference>
<keyword evidence="7" id="KW-1185">Reference proteome</keyword>
<feature type="domain" description="GHMP kinase N-terminal" evidence="4">
    <location>
        <begin position="68"/>
        <end position="140"/>
    </location>
</feature>
<evidence type="ECO:0000256" key="1">
    <source>
        <dbReference type="ARBA" id="ARBA00006566"/>
    </source>
</evidence>
<evidence type="ECO:0000259" key="4">
    <source>
        <dbReference type="Pfam" id="PF00288"/>
    </source>
</evidence>
<comment type="caution">
    <text evidence="6">The sequence shown here is derived from an EMBL/GenBank/DDBJ whole genome shotgun (WGS) entry which is preliminary data.</text>
</comment>
<organism evidence="6 7">
    <name type="scientific">Plutella xylostella</name>
    <name type="common">Diamondback moth</name>
    <name type="synonym">Plutella maculipennis</name>
    <dbReference type="NCBI Taxonomy" id="51655"/>
    <lineage>
        <taxon>Eukaryota</taxon>
        <taxon>Metazoa</taxon>
        <taxon>Ecdysozoa</taxon>
        <taxon>Arthropoda</taxon>
        <taxon>Hexapoda</taxon>
        <taxon>Insecta</taxon>
        <taxon>Pterygota</taxon>
        <taxon>Neoptera</taxon>
        <taxon>Endopterygota</taxon>
        <taxon>Lepidoptera</taxon>
        <taxon>Glossata</taxon>
        <taxon>Ditrysia</taxon>
        <taxon>Yponomeutoidea</taxon>
        <taxon>Plutellidae</taxon>
        <taxon>Plutella</taxon>
    </lineage>
</organism>
<protein>
    <recommendedName>
        <fullName evidence="8">Galactokinase</fullName>
    </recommendedName>
</protein>